<dbReference type="AlphaFoldDB" id="A0A1C1A6L5"/>
<evidence type="ECO:0000256" key="10">
    <source>
        <dbReference type="SAM" id="Phobius"/>
    </source>
</evidence>
<evidence type="ECO:0008006" key="15">
    <source>
        <dbReference type="Google" id="ProtNLM"/>
    </source>
</evidence>
<name>A0A1C1A6L5_9BACL</name>
<keyword evidence="3" id="KW-0145">Chemotaxis</keyword>
<dbReference type="CDD" id="cd18773">
    <property type="entry name" value="PDC1_HK_sensor"/>
    <property type="match status" value="1"/>
</dbReference>
<evidence type="ECO:0000259" key="12">
    <source>
        <dbReference type="PROSITE" id="PS50885"/>
    </source>
</evidence>
<dbReference type="InterPro" id="IPR033479">
    <property type="entry name" value="dCache_1"/>
</dbReference>
<dbReference type="STRING" id="512399.A8709_01770"/>
<comment type="caution">
    <text evidence="13">The sequence shown here is derived from an EMBL/GenBank/DDBJ whole genome shotgun (WGS) entry which is preliminary data.</text>
</comment>
<feature type="domain" description="HAMP" evidence="12">
    <location>
        <begin position="311"/>
        <end position="363"/>
    </location>
</feature>
<dbReference type="GO" id="GO:0005886">
    <property type="term" value="C:plasma membrane"/>
    <property type="evidence" value="ECO:0007669"/>
    <property type="project" value="UniProtKB-SubCell"/>
</dbReference>
<dbReference type="SUPFAM" id="SSF58104">
    <property type="entry name" value="Methyl-accepting chemotaxis protein (MCP) signaling domain"/>
    <property type="match status" value="1"/>
</dbReference>
<feature type="transmembrane region" description="Helical" evidence="10">
    <location>
        <begin position="290"/>
        <end position="314"/>
    </location>
</feature>
<dbReference type="SMART" id="SM00283">
    <property type="entry name" value="MA"/>
    <property type="match status" value="1"/>
</dbReference>
<evidence type="ECO:0000313" key="13">
    <source>
        <dbReference type="EMBL" id="OCT16194.1"/>
    </source>
</evidence>
<dbReference type="Pfam" id="PF00672">
    <property type="entry name" value="HAMP"/>
    <property type="match status" value="1"/>
</dbReference>
<dbReference type="PROSITE" id="PS50885">
    <property type="entry name" value="HAMP"/>
    <property type="match status" value="1"/>
</dbReference>
<dbReference type="Gene3D" id="3.30.450.20">
    <property type="entry name" value="PAS domain"/>
    <property type="match status" value="1"/>
</dbReference>
<dbReference type="InterPro" id="IPR004089">
    <property type="entry name" value="MCPsignal_dom"/>
</dbReference>
<feature type="domain" description="Methyl-accepting transducer" evidence="11">
    <location>
        <begin position="382"/>
        <end position="618"/>
    </location>
</feature>
<gene>
    <name evidence="13" type="ORF">A8709_01770</name>
</gene>
<evidence type="ECO:0000256" key="9">
    <source>
        <dbReference type="PROSITE-ProRule" id="PRU00284"/>
    </source>
</evidence>
<dbReference type="Pfam" id="PF00015">
    <property type="entry name" value="MCPsignal"/>
    <property type="match status" value="1"/>
</dbReference>
<keyword evidence="6 10" id="KW-0472">Membrane</keyword>
<proteinExistence type="inferred from homology"/>
<evidence type="ECO:0000256" key="4">
    <source>
        <dbReference type="ARBA" id="ARBA00022692"/>
    </source>
</evidence>
<evidence type="ECO:0000256" key="6">
    <source>
        <dbReference type="ARBA" id="ARBA00023136"/>
    </source>
</evidence>
<dbReference type="EMBL" id="LYPC01000011">
    <property type="protein sequence ID" value="OCT16194.1"/>
    <property type="molecule type" value="Genomic_DNA"/>
</dbReference>
<dbReference type="CDD" id="cd12912">
    <property type="entry name" value="PDC2_MCP_like"/>
    <property type="match status" value="1"/>
</dbReference>
<keyword evidence="5 10" id="KW-1133">Transmembrane helix</keyword>
<reference evidence="14" key="1">
    <citation type="submission" date="2016-05" db="EMBL/GenBank/DDBJ databases">
        <title>Paenibacillus oryzae. sp. nov., isolated from the rice root.</title>
        <authorList>
            <person name="Zhang J."/>
            <person name="Zhang X."/>
        </authorList>
    </citation>
    <scope>NUCLEOTIDE SEQUENCE [LARGE SCALE GENOMIC DNA]</scope>
    <source>
        <strain evidence="14">KCTC13222</strain>
    </source>
</reference>
<dbReference type="Proteomes" id="UP000093309">
    <property type="component" value="Unassembled WGS sequence"/>
</dbReference>
<evidence type="ECO:0000256" key="7">
    <source>
        <dbReference type="ARBA" id="ARBA00023224"/>
    </source>
</evidence>
<dbReference type="SMART" id="SM00304">
    <property type="entry name" value="HAMP"/>
    <property type="match status" value="2"/>
</dbReference>
<evidence type="ECO:0000256" key="1">
    <source>
        <dbReference type="ARBA" id="ARBA00004651"/>
    </source>
</evidence>
<dbReference type="PANTHER" id="PTHR32089:SF112">
    <property type="entry name" value="LYSOZYME-LIKE PROTEIN-RELATED"/>
    <property type="match status" value="1"/>
</dbReference>
<dbReference type="PROSITE" id="PS50111">
    <property type="entry name" value="CHEMOTAXIS_TRANSDUC_2"/>
    <property type="match status" value="1"/>
</dbReference>
<dbReference type="InterPro" id="IPR003660">
    <property type="entry name" value="HAMP_dom"/>
</dbReference>
<accession>A0A1C1A6L5</accession>
<dbReference type="CDD" id="cd11386">
    <property type="entry name" value="MCP_signal"/>
    <property type="match status" value="1"/>
</dbReference>
<comment type="similarity">
    <text evidence="8">Belongs to the methyl-accepting chemotaxis (MCP) protein family.</text>
</comment>
<dbReference type="Gene3D" id="1.10.287.950">
    <property type="entry name" value="Methyl-accepting chemotaxis protein"/>
    <property type="match status" value="1"/>
</dbReference>
<evidence type="ECO:0000256" key="5">
    <source>
        <dbReference type="ARBA" id="ARBA00022989"/>
    </source>
</evidence>
<dbReference type="GO" id="GO:0006935">
    <property type="term" value="P:chemotaxis"/>
    <property type="evidence" value="ECO:0007669"/>
    <property type="project" value="UniProtKB-KW"/>
</dbReference>
<dbReference type="CDD" id="cd06225">
    <property type="entry name" value="HAMP"/>
    <property type="match status" value="1"/>
</dbReference>
<evidence type="ECO:0000256" key="2">
    <source>
        <dbReference type="ARBA" id="ARBA00022475"/>
    </source>
</evidence>
<comment type="subcellular location">
    <subcellularLocation>
        <location evidence="1">Cell membrane</location>
        <topology evidence="1">Multi-pass membrane protein</topology>
    </subcellularLocation>
</comment>
<keyword evidence="7 9" id="KW-0807">Transducer</keyword>
<protein>
    <recommendedName>
        <fullName evidence="15">Chemotaxis protein</fullName>
    </recommendedName>
</protein>
<dbReference type="GO" id="GO:0007165">
    <property type="term" value="P:signal transduction"/>
    <property type="evidence" value="ECO:0007669"/>
    <property type="project" value="UniProtKB-KW"/>
</dbReference>
<keyword evidence="14" id="KW-1185">Reference proteome</keyword>
<dbReference type="PANTHER" id="PTHR32089">
    <property type="entry name" value="METHYL-ACCEPTING CHEMOTAXIS PROTEIN MCPB"/>
    <property type="match status" value="1"/>
</dbReference>
<dbReference type="Gene3D" id="6.10.340.10">
    <property type="match status" value="1"/>
</dbReference>
<sequence length="669" mass="71939">MSPMSHLRTLFNTKSLKMKMTILLLAVALIPLLISILILTSQSSADMESETKQHQSQLAAVNTAEINTWFMSKITAIQAVVKAHPEFIGGNATTILSVMKVMDESDPEVFRYAYIDAKGMSIDTAGEKLDASGFDNFKKATTDKKVAVSGIIKEGSSGKDIVIIDVPIVDASSSFQGIVQAFVSLDQLKSLVNVIKFGETGYGYLLSPSGTYLVHPKKTGQKLEESSTPAKMDLYKKTVFAQHDGYIFYSEPDGTKKSAAFNTIDVTGWKLVLTAEQSEVFNKVDHIKHVAYLILVISAVLVAGLAIVISQMVIRPITAISSLMQRVGQGDLSGRLTERGNDEIASMRQNINMMLDSFSTMIAKIADAVSHTAASSEQLTAIANESTKASEHITKAVQGVVQGSEANYQASEQISTAMSEMASGVQKIAESSGHVSESAQSVVQEVNRGNAEIQLAITQMNTVSQSVAQTADVMRRLEEKSEEIRQIVRFISEIASQTNLLALNASIEAARAGEQGRGFAVVANEVKKLAEQTSRATVNITTMIGETVQATKEASSAMQSGLIEAQKGSELVETAGRVFHSILGSIEQVNDLIQEVSAATEQISAGTEEVAASSHETVNIVKQGMDELQTIAMSAGSQLQSMEEITSSSESLSELAVDLQDQISRFKLK</sequence>
<dbReference type="Pfam" id="PF02743">
    <property type="entry name" value="dCache_1"/>
    <property type="match status" value="1"/>
</dbReference>
<evidence type="ECO:0000259" key="11">
    <source>
        <dbReference type="PROSITE" id="PS50111"/>
    </source>
</evidence>
<organism evidence="13 14">
    <name type="scientific">Paenibacillus pectinilyticus</name>
    <dbReference type="NCBI Taxonomy" id="512399"/>
    <lineage>
        <taxon>Bacteria</taxon>
        <taxon>Bacillati</taxon>
        <taxon>Bacillota</taxon>
        <taxon>Bacilli</taxon>
        <taxon>Bacillales</taxon>
        <taxon>Paenibacillaceae</taxon>
        <taxon>Paenibacillus</taxon>
    </lineage>
</organism>
<evidence type="ECO:0000256" key="3">
    <source>
        <dbReference type="ARBA" id="ARBA00022500"/>
    </source>
</evidence>
<evidence type="ECO:0000256" key="8">
    <source>
        <dbReference type="ARBA" id="ARBA00029447"/>
    </source>
</evidence>
<dbReference type="OrthoDB" id="243053at2"/>
<evidence type="ECO:0000313" key="14">
    <source>
        <dbReference type="Proteomes" id="UP000093309"/>
    </source>
</evidence>
<keyword evidence="4 10" id="KW-0812">Transmembrane</keyword>
<keyword evidence="2" id="KW-1003">Cell membrane</keyword>